<name>A0A3N0E4L9_SINP1</name>
<evidence type="ECO:0000313" key="3">
    <source>
        <dbReference type="EMBL" id="RNL82765.1"/>
    </source>
</evidence>
<comment type="caution">
    <text evidence="3">The sequence shown here is derived from an EMBL/GenBank/DDBJ whole genome shotgun (WGS) entry which is preliminary data.</text>
</comment>
<dbReference type="Proteomes" id="UP000267469">
    <property type="component" value="Unassembled WGS sequence"/>
</dbReference>
<evidence type="ECO:0000256" key="1">
    <source>
        <dbReference type="SAM" id="SignalP"/>
    </source>
</evidence>
<feature type="domain" description="Putative auto-transporter adhesin head GIN" evidence="2">
    <location>
        <begin position="41"/>
        <end position="232"/>
    </location>
</feature>
<dbReference type="InterPro" id="IPR021255">
    <property type="entry name" value="DUF2807"/>
</dbReference>
<evidence type="ECO:0000313" key="4">
    <source>
        <dbReference type="Proteomes" id="UP000267469"/>
    </source>
</evidence>
<feature type="signal peptide" evidence="1">
    <location>
        <begin position="1"/>
        <end position="22"/>
    </location>
</feature>
<dbReference type="Gene3D" id="2.160.20.120">
    <property type="match status" value="1"/>
</dbReference>
<keyword evidence="4" id="KW-1185">Reference proteome</keyword>
<dbReference type="AlphaFoldDB" id="A0A3N0E4L9"/>
<accession>A0A3N0E4L9</accession>
<sequence>MKKIVYIIAFLFLLPSCDSENAGDCLKTAGDMVRKEIDVPAFSRILVKEGVQMVLKESAGYRVTIETGKNLVNDVHARVTEGQLVLTNSATCNFFRDYDQTIVYVTAPDITEIRSSTQWDIRSDGVLTYPDLRIVSEDYQSDYQNTGNFYLHLENKSFSLVFNNLSNCYLEGSTGKMNITLAAGNSRVEAAGFVAGEVTLYHRSSNDITVHPVQCLQGDIYSTGDVIAVNRPPRVEVTEHYRGKLRFEED</sequence>
<dbReference type="OrthoDB" id="1466971at2"/>
<protein>
    <submittedName>
        <fullName evidence="3">DUF2807 domain-containing protein</fullName>
    </submittedName>
</protein>
<proteinExistence type="predicted"/>
<keyword evidence="1" id="KW-0732">Signal</keyword>
<dbReference type="RefSeq" id="WP_123217138.1">
    <property type="nucleotide sequence ID" value="NZ_RJTM01000109.1"/>
</dbReference>
<feature type="chain" id="PRO_5017984441" evidence="1">
    <location>
        <begin position="23"/>
        <end position="250"/>
    </location>
</feature>
<dbReference type="Pfam" id="PF10988">
    <property type="entry name" value="DUF2807"/>
    <property type="match status" value="1"/>
</dbReference>
<evidence type="ECO:0000259" key="2">
    <source>
        <dbReference type="Pfam" id="PF10988"/>
    </source>
</evidence>
<dbReference type="EMBL" id="RJTM01000109">
    <property type="protein sequence ID" value="RNL82765.1"/>
    <property type="molecule type" value="Genomic_DNA"/>
</dbReference>
<gene>
    <name evidence="3" type="ORF">ED312_16600</name>
</gene>
<reference evidence="3 4" key="1">
    <citation type="submission" date="2018-10" db="EMBL/GenBank/DDBJ databases">
        <title>Sinomicrobium pectinilyticum sp. nov., a pectinase-producing bacterium isolated from alkaline and saline soil, and emended description of the genus Sinomicrobium.</title>
        <authorList>
            <person name="Cheng B."/>
            <person name="Li C."/>
            <person name="Lai Q."/>
            <person name="Du M."/>
            <person name="Shao Z."/>
            <person name="Xu P."/>
            <person name="Yang C."/>
        </authorList>
    </citation>
    <scope>NUCLEOTIDE SEQUENCE [LARGE SCALE GENOMIC DNA]</scope>
    <source>
        <strain evidence="3 4">5DNS001</strain>
    </source>
</reference>
<organism evidence="3 4">
    <name type="scientific">Sinomicrobium pectinilyticum</name>
    <dbReference type="NCBI Taxonomy" id="1084421"/>
    <lineage>
        <taxon>Bacteria</taxon>
        <taxon>Pseudomonadati</taxon>
        <taxon>Bacteroidota</taxon>
        <taxon>Flavobacteriia</taxon>
        <taxon>Flavobacteriales</taxon>
        <taxon>Flavobacteriaceae</taxon>
        <taxon>Sinomicrobium</taxon>
    </lineage>
</organism>